<organism evidence="7 8">
    <name type="scientific">Pontibacter ramchanderi</name>
    <dbReference type="NCBI Taxonomy" id="1179743"/>
    <lineage>
        <taxon>Bacteria</taxon>
        <taxon>Pseudomonadati</taxon>
        <taxon>Bacteroidota</taxon>
        <taxon>Cytophagia</taxon>
        <taxon>Cytophagales</taxon>
        <taxon>Hymenobacteraceae</taxon>
        <taxon>Pontibacter</taxon>
    </lineage>
</organism>
<dbReference type="GO" id="GO:0016020">
    <property type="term" value="C:membrane"/>
    <property type="evidence" value="ECO:0007669"/>
    <property type="project" value="UniProtKB-SubCell"/>
</dbReference>
<evidence type="ECO:0000256" key="3">
    <source>
        <dbReference type="ARBA" id="ARBA00022989"/>
    </source>
</evidence>
<gene>
    <name evidence="7" type="ORF">BD749_3495</name>
</gene>
<feature type="transmembrane region" description="Helical" evidence="5">
    <location>
        <begin position="132"/>
        <end position="152"/>
    </location>
</feature>
<feature type="transmembrane region" description="Helical" evidence="5">
    <location>
        <begin position="214"/>
        <end position="231"/>
    </location>
</feature>
<dbReference type="Proteomes" id="UP000233782">
    <property type="component" value="Unassembled WGS sequence"/>
</dbReference>
<reference evidence="7 8" key="1">
    <citation type="submission" date="2017-12" db="EMBL/GenBank/DDBJ databases">
        <title>Genomic Encyclopedia of Type Strains, Phase III (KMG-III): the genomes of soil and plant-associated and newly described type strains.</title>
        <authorList>
            <person name="Whitman W."/>
        </authorList>
    </citation>
    <scope>NUCLEOTIDE SEQUENCE [LARGE SCALE GENOMIC DNA]</scope>
    <source>
        <strain evidence="7 8">LP43</strain>
    </source>
</reference>
<feature type="transmembrane region" description="Helical" evidence="5">
    <location>
        <begin position="237"/>
        <end position="255"/>
    </location>
</feature>
<evidence type="ECO:0000259" key="6">
    <source>
        <dbReference type="Pfam" id="PF04932"/>
    </source>
</evidence>
<dbReference type="EMBL" id="PJMU01000004">
    <property type="protein sequence ID" value="PKV62615.1"/>
    <property type="molecule type" value="Genomic_DNA"/>
</dbReference>
<feature type="transmembrane region" description="Helical" evidence="5">
    <location>
        <begin position="80"/>
        <end position="99"/>
    </location>
</feature>
<feature type="transmembrane region" description="Helical" evidence="5">
    <location>
        <begin position="191"/>
        <end position="207"/>
    </location>
</feature>
<feature type="domain" description="O-antigen ligase-related" evidence="6">
    <location>
        <begin position="222"/>
        <end position="355"/>
    </location>
</feature>
<name>A0A2N3U797_9BACT</name>
<keyword evidence="3 5" id="KW-1133">Transmembrane helix</keyword>
<comment type="caution">
    <text evidence="7">The sequence shown here is derived from an EMBL/GenBank/DDBJ whole genome shotgun (WGS) entry which is preliminary data.</text>
</comment>
<feature type="transmembrane region" description="Helical" evidence="5">
    <location>
        <begin position="409"/>
        <end position="428"/>
    </location>
</feature>
<feature type="transmembrane region" description="Helical" evidence="5">
    <location>
        <begin position="56"/>
        <end position="74"/>
    </location>
</feature>
<evidence type="ECO:0000256" key="4">
    <source>
        <dbReference type="ARBA" id="ARBA00023136"/>
    </source>
</evidence>
<sequence>MGEVTLNRIEPDTTHEEEKLKTWDWGFILTILSVGSVFLGSLLVKIDLSFFQLYPLRFFGFVGVFFILINKGWNDPLLSFNSRFIAVFLLLGLISVVWAPDKILAIKEIGILQTGLTFTWLITRYVNTEDRLNLVISIWIFGAIFVNLIGLWEVLNQQFLLVTEIGSKTERAIERIGFLAPRSIFNNQNNYAFFNAITSIVLLGKIIKKYQPTKLYIINCFSLSLSIFILICSYSRAAIAGFSLCFALFFIFTFLSTSKLKVNLANLAILGVIAFLGLALFEPAILDAITSKLYLVVEKNHQTKEEGRSVLYSTTLNYALENLGIGMGPGSSVHNLNGLPPHSYFLQLLVEYGILIVIGQLYILFRVYKRLSSYHFAVQNAMPMMLRASIIVFPLLSVGPSSIFGEGVFWLWLGLILAYSSVTVREYLKTIDSLQMKLHIHNS</sequence>
<keyword evidence="4 5" id="KW-0472">Membrane</keyword>
<evidence type="ECO:0000256" key="1">
    <source>
        <dbReference type="ARBA" id="ARBA00004141"/>
    </source>
</evidence>
<feature type="transmembrane region" description="Helical" evidence="5">
    <location>
        <begin position="385"/>
        <end position="403"/>
    </location>
</feature>
<proteinExistence type="predicted"/>
<feature type="transmembrane region" description="Helical" evidence="5">
    <location>
        <begin position="344"/>
        <end position="365"/>
    </location>
</feature>
<dbReference type="InterPro" id="IPR051533">
    <property type="entry name" value="WaaL-like"/>
</dbReference>
<protein>
    <submittedName>
        <fullName evidence="7">O-antigen ligase-like membrane protein</fullName>
    </submittedName>
</protein>
<keyword evidence="2 5" id="KW-0812">Transmembrane</keyword>
<feature type="transmembrane region" description="Helical" evidence="5">
    <location>
        <begin position="25"/>
        <end position="44"/>
    </location>
</feature>
<feature type="transmembrane region" description="Helical" evidence="5">
    <location>
        <begin position="267"/>
        <end position="286"/>
    </location>
</feature>
<dbReference type="PANTHER" id="PTHR37422">
    <property type="entry name" value="TEICHURONIC ACID BIOSYNTHESIS PROTEIN TUAE"/>
    <property type="match status" value="1"/>
</dbReference>
<dbReference type="AlphaFoldDB" id="A0A2N3U797"/>
<comment type="subcellular location">
    <subcellularLocation>
        <location evidence="1">Membrane</location>
        <topology evidence="1">Multi-pass membrane protein</topology>
    </subcellularLocation>
</comment>
<accession>A0A2N3U797</accession>
<dbReference type="Pfam" id="PF04932">
    <property type="entry name" value="Wzy_C"/>
    <property type="match status" value="1"/>
</dbReference>
<dbReference type="InterPro" id="IPR007016">
    <property type="entry name" value="O-antigen_ligase-rel_domated"/>
</dbReference>
<dbReference type="RefSeq" id="WP_101446774.1">
    <property type="nucleotide sequence ID" value="NZ_PJMU01000004.1"/>
</dbReference>
<dbReference type="GO" id="GO:0016874">
    <property type="term" value="F:ligase activity"/>
    <property type="evidence" value="ECO:0007669"/>
    <property type="project" value="UniProtKB-KW"/>
</dbReference>
<keyword evidence="7" id="KW-0436">Ligase</keyword>
<dbReference type="PANTHER" id="PTHR37422:SF23">
    <property type="entry name" value="TEICHURONIC ACID BIOSYNTHESIS PROTEIN TUAE"/>
    <property type="match status" value="1"/>
</dbReference>
<keyword evidence="8" id="KW-1185">Reference proteome</keyword>
<evidence type="ECO:0000256" key="2">
    <source>
        <dbReference type="ARBA" id="ARBA00022692"/>
    </source>
</evidence>
<evidence type="ECO:0000313" key="8">
    <source>
        <dbReference type="Proteomes" id="UP000233782"/>
    </source>
</evidence>
<evidence type="ECO:0000313" key="7">
    <source>
        <dbReference type="EMBL" id="PKV62615.1"/>
    </source>
</evidence>
<evidence type="ECO:0000256" key="5">
    <source>
        <dbReference type="SAM" id="Phobius"/>
    </source>
</evidence>
<dbReference type="OrthoDB" id="892754at2"/>